<evidence type="ECO:0000256" key="1">
    <source>
        <dbReference type="SAM" id="Phobius"/>
    </source>
</evidence>
<organism evidence="2 3">
    <name type="scientific">Athelia psychrophila</name>
    <dbReference type="NCBI Taxonomy" id="1759441"/>
    <lineage>
        <taxon>Eukaryota</taxon>
        <taxon>Fungi</taxon>
        <taxon>Dikarya</taxon>
        <taxon>Basidiomycota</taxon>
        <taxon>Agaricomycotina</taxon>
        <taxon>Agaricomycetes</taxon>
        <taxon>Agaricomycetidae</taxon>
        <taxon>Atheliales</taxon>
        <taxon>Atheliaceae</taxon>
        <taxon>Athelia</taxon>
    </lineage>
</organism>
<feature type="transmembrane region" description="Helical" evidence="1">
    <location>
        <begin position="214"/>
        <end position="235"/>
    </location>
</feature>
<sequence>MGEPLLGTRTQRIFIGTVLAQGIIVLVMVALISRYVHEHVTFDTPRYKTVPMYLSSFALAVVFELSMAFDALKRRNIIQLIAILVFHVLLILLAGLEYYQTQNALLDPTTCAAFPASYVQCSGPGTLMAKLNPFLITVPCVLGASWIAMLFCIRGLYFEFGWDIFHIVGADIKAKTMYQYYQVMVCLLKFDLFLYLAVEIQLLIVVLQRGTADFGITIATIPLAVVAFALSAYALRREFKWMMAACLLMLAGVVGLLVYKLVKYFKPYHNAVNPYLTGRDVLTVFTVFALATFVATIGIGMRCYADFHKGLFDAKNHVVTENTIFGLPLTSSGKEKIADRQSSYTGGAPVAAQMSIE</sequence>
<keyword evidence="1" id="KW-0812">Transmembrane</keyword>
<dbReference type="OrthoDB" id="2448307at2759"/>
<evidence type="ECO:0000313" key="2">
    <source>
        <dbReference type="EMBL" id="KZP12001.1"/>
    </source>
</evidence>
<feature type="transmembrane region" description="Helical" evidence="1">
    <location>
        <begin position="134"/>
        <end position="157"/>
    </location>
</feature>
<feature type="transmembrane region" description="Helical" evidence="1">
    <location>
        <begin position="52"/>
        <end position="69"/>
    </location>
</feature>
<dbReference type="PANTHER" id="PTHR34391">
    <property type="entry name" value="UPF0658 GOLGI APPARATUS MEMBRANE PROTEIN C1952.10C-RELATED"/>
    <property type="match status" value="1"/>
</dbReference>
<gene>
    <name evidence="2" type="ORF">FIBSPDRAFT_172554</name>
</gene>
<reference evidence="2 3" key="1">
    <citation type="journal article" date="2016" name="Mol. Biol. Evol.">
        <title>Comparative Genomics of Early-Diverging Mushroom-Forming Fungi Provides Insights into the Origins of Lignocellulose Decay Capabilities.</title>
        <authorList>
            <person name="Nagy L.G."/>
            <person name="Riley R."/>
            <person name="Tritt A."/>
            <person name="Adam C."/>
            <person name="Daum C."/>
            <person name="Floudas D."/>
            <person name="Sun H."/>
            <person name="Yadav J.S."/>
            <person name="Pangilinan J."/>
            <person name="Larsson K.H."/>
            <person name="Matsuura K."/>
            <person name="Barry K."/>
            <person name="Labutti K."/>
            <person name="Kuo R."/>
            <person name="Ohm R.A."/>
            <person name="Bhattacharya S.S."/>
            <person name="Shirouzu T."/>
            <person name="Yoshinaga Y."/>
            <person name="Martin F.M."/>
            <person name="Grigoriev I.V."/>
            <person name="Hibbett D.S."/>
        </authorList>
    </citation>
    <scope>NUCLEOTIDE SEQUENCE [LARGE SCALE GENOMIC DNA]</scope>
    <source>
        <strain evidence="2 3">CBS 109695</strain>
    </source>
</reference>
<dbReference type="InterPro" id="IPR040410">
    <property type="entry name" value="UPF0658_Golgi"/>
</dbReference>
<dbReference type="EMBL" id="KV417654">
    <property type="protein sequence ID" value="KZP12001.1"/>
    <property type="molecule type" value="Genomic_DNA"/>
</dbReference>
<keyword evidence="1" id="KW-0472">Membrane</keyword>
<dbReference type="Proteomes" id="UP000076532">
    <property type="component" value="Unassembled WGS sequence"/>
</dbReference>
<keyword evidence="1" id="KW-1133">Transmembrane helix</keyword>
<accession>A0A166AVH6</accession>
<feature type="transmembrane region" description="Helical" evidence="1">
    <location>
        <begin position="76"/>
        <end position="96"/>
    </location>
</feature>
<feature type="transmembrane region" description="Helical" evidence="1">
    <location>
        <begin position="12"/>
        <end position="32"/>
    </location>
</feature>
<feature type="transmembrane region" description="Helical" evidence="1">
    <location>
        <begin position="242"/>
        <end position="262"/>
    </location>
</feature>
<feature type="transmembrane region" description="Helical" evidence="1">
    <location>
        <begin position="178"/>
        <end position="208"/>
    </location>
</feature>
<protein>
    <submittedName>
        <fullName evidence="2">Uncharacterized protein</fullName>
    </submittedName>
</protein>
<dbReference type="GO" id="GO:0005794">
    <property type="term" value="C:Golgi apparatus"/>
    <property type="evidence" value="ECO:0007669"/>
    <property type="project" value="TreeGrafter"/>
</dbReference>
<dbReference type="PANTHER" id="PTHR34391:SF1">
    <property type="entry name" value="UPF0658 GOLGI APPARATUS MEMBRANE PROTEIN C1952.10C-RELATED"/>
    <property type="match status" value="1"/>
</dbReference>
<feature type="transmembrane region" description="Helical" evidence="1">
    <location>
        <begin position="282"/>
        <end position="305"/>
    </location>
</feature>
<keyword evidence="3" id="KW-1185">Reference proteome</keyword>
<evidence type="ECO:0000313" key="3">
    <source>
        <dbReference type="Proteomes" id="UP000076532"/>
    </source>
</evidence>
<name>A0A166AVH6_9AGAM</name>
<dbReference type="AlphaFoldDB" id="A0A166AVH6"/>
<proteinExistence type="predicted"/>